<keyword evidence="3" id="KW-1185">Reference proteome</keyword>
<gene>
    <name evidence="2" type="ORF">E2C01_036842</name>
</gene>
<feature type="compositionally biased region" description="Basic residues" evidence="1">
    <location>
        <begin position="32"/>
        <end position="45"/>
    </location>
</feature>
<comment type="caution">
    <text evidence="2">The sequence shown here is derived from an EMBL/GenBank/DDBJ whole genome shotgun (WGS) entry which is preliminary data.</text>
</comment>
<reference evidence="2 3" key="1">
    <citation type="submission" date="2019-05" db="EMBL/GenBank/DDBJ databases">
        <title>Another draft genome of Portunus trituberculatus and its Hox gene families provides insights of decapod evolution.</title>
        <authorList>
            <person name="Jeong J.-H."/>
            <person name="Song I."/>
            <person name="Kim S."/>
            <person name="Choi T."/>
            <person name="Kim D."/>
            <person name="Ryu S."/>
            <person name="Kim W."/>
        </authorList>
    </citation>
    <scope>NUCLEOTIDE SEQUENCE [LARGE SCALE GENOMIC DNA]</scope>
    <source>
        <tissue evidence="2">Muscle</tissue>
    </source>
</reference>
<dbReference type="EMBL" id="VSRR010005726">
    <property type="protein sequence ID" value="MPC43202.1"/>
    <property type="molecule type" value="Genomic_DNA"/>
</dbReference>
<proteinExistence type="predicted"/>
<feature type="region of interest" description="Disordered" evidence="1">
    <location>
        <begin position="28"/>
        <end position="56"/>
    </location>
</feature>
<accession>A0A5B7F9S7</accession>
<sequence>MKAAGRITGQHLACVACCPALVAHLSPSPHTPKQHHASLCHHPHTPHSAMPPPRHNPHTHITSCLSFAIPTNKSIKHHAFSYTAPRFTPVTPIHPHTHTVSYSLHRT</sequence>
<evidence type="ECO:0000313" key="2">
    <source>
        <dbReference type="EMBL" id="MPC43202.1"/>
    </source>
</evidence>
<name>A0A5B7F9S7_PORTR</name>
<protein>
    <submittedName>
        <fullName evidence="2">Uncharacterized protein</fullName>
    </submittedName>
</protein>
<dbReference type="Proteomes" id="UP000324222">
    <property type="component" value="Unassembled WGS sequence"/>
</dbReference>
<evidence type="ECO:0000313" key="3">
    <source>
        <dbReference type="Proteomes" id="UP000324222"/>
    </source>
</evidence>
<organism evidence="2 3">
    <name type="scientific">Portunus trituberculatus</name>
    <name type="common">Swimming crab</name>
    <name type="synonym">Neptunus trituberculatus</name>
    <dbReference type="NCBI Taxonomy" id="210409"/>
    <lineage>
        <taxon>Eukaryota</taxon>
        <taxon>Metazoa</taxon>
        <taxon>Ecdysozoa</taxon>
        <taxon>Arthropoda</taxon>
        <taxon>Crustacea</taxon>
        <taxon>Multicrustacea</taxon>
        <taxon>Malacostraca</taxon>
        <taxon>Eumalacostraca</taxon>
        <taxon>Eucarida</taxon>
        <taxon>Decapoda</taxon>
        <taxon>Pleocyemata</taxon>
        <taxon>Brachyura</taxon>
        <taxon>Eubrachyura</taxon>
        <taxon>Portunoidea</taxon>
        <taxon>Portunidae</taxon>
        <taxon>Portuninae</taxon>
        <taxon>Portunus</taxon>
    </lineage>
</organism>
<evidence type="ECO:0000256" key="1">
    <source>
        <dbReference type="SAM" id="MobiDB-lite"/>
    </source>
</evidence>
<dbReference type="AlphaFoldDB" id="A0A5B7F9S7"/>